<comment type="caution">
    <text evidence="2">The sequence shown here is derived from an EMBL/GenBank/DDBJ whole genome shotgun (WGS) entry which is preliminary data.</text>
</comment>
<keyword evidence="1" id="KW-1133">Transmembrane helix</keyword>
<keyword evidence="3" id="KW-1185">Reference proteome</keyword>
<evidence type="ECO:0000313" key="3">
    <source>
        <dbReference type="Proteomes" id="UP000024284"/>
    </source>
</evidence>
<proteinExistence type="predicted"/>
<sequence>MTNGKKNPTGAGAIIAFLILAGAIAGGMLGQPSAGLLAGAALGGVIALLLWLRERGQ</sequence>
<protein>
    <submittedName>
        <fullName evidence="2">Uncharacterized protein</fullName>
    </submittedName>
</protein>
<dbReference type="AlphaFoldDB" id="A0A086PCL6"/>
<organism evidence="2 3">
    <name type="scientific">Sphingobium herbicidovorans (strain ATCC 700291 / DSM 11019 / CCUG 56400 / KCTC 2939 / LMG 18315 / NBRC 16415 / MH)</name>
    <name type="common">Sphingomonas herbicidovorans</name>
    <dbReference type="NCBI Taxonomy" id="1219045"/>
    <lineage>
        <taxon>Bacteria</taxon>
        <taxon>Pseudomonadati</taxon>
        <taxon>Pseudomonadota</taxon>
        <taxon>Alphaproteobacteria</taxon>
        <taxon>Sphingomonadales</taxon>
        <taxon>Sphingomonadaceae</taxon>
        <taxon>Sphingobium</taxon>
    </lineage>
</organism>
<evidence type="ECO:0000256" key="1">
    <source>
        <dbReference type="SAM" id="Phobius"/>
    </source>
</evidence>
<dbReference type="PATRIC" id="fig|1219045.3.peg.1145"/>
<dbReference type="STRING" id="76947.GCA_002080435_02731"/>
<feature type="transmembrane region" description="Helical" evidence="1">
    <location>
        <begin position="35"/>
        <end position="52"/>
    </location>
</feature>
<accession>A0A086PCL6</accession>
<dbReference type="eggNOG" id="ENOG5031GSP">
    <property type="taxonomic scope" value="Bacteria"/>
</dbReference>
<dbReference type="EMBL" id="JFZA02000006">
    <property type="protein sequence ID" value="KFG91134.1"/>
    <property type="molecule type" value="Genomic_DNA"/>
</dbReference>
<feature type="transmembrane region" description="Helical" evidence="1">
    <location>
        <begin position="12"/>
        <end position="29"/>
    </location>
</feature>
<reference evidence="2" key="1">
    <citation type="submission" date="2014-08" db="EMBL/GenBank/DDBJ databases">
        <title>Draft genome sequences of Sphingobium herbicidovorans.</title>
        <authorList>
            <person name="Gan H.M."/>
            <person name="Gan H.Y."/>
            <person name="Savka M.A."/>
        </authorList>
    </citation>
    <scope>NUCLEOTIDE SEQUENCE [LARGE SCALE GENOMIC DNA]</scope>
    <source>
        <strain evidence="2">NBRC 16415</strain>
    </source>
</reference>
<gene>
    <name evidence="2" type="ORF">BV98_001127</name>
</gene>
<keyword evidence="1" id="KW-0472">Membrane</keyword>
<keyword evidence="1" id="KW-0812">Transmembrane</keyword>
<evidence type="ECO:0000313" key="2">
    <source>
        <dbReference type="EMBL" id="KFG91134.1"/>
    </source>
</evidence>
<name>A0A086PCL6_SPHHM</name>
<dbReference type="Proteomes" id="UP000024284">
    <property type="component" value="Unassembled WGS sequence"/>
</dbReference>
<dbReference type="RefSeq" id="WP_169802840.1">
    <property type="nucleotide sequence ID" value="NZ_BCZD01000006.1"/>
</dbReference>